<dbReference type="Proteomes" id="UP000824037">
    <property type="component" value="Unassembled WGS sequence"/>
</dbReference>
<sequence>MRAIISNLDHAAAELGDRLDDWESLSLLIASGEGGQVDVYGFAYGADEAWVQAVTVRPPTVELDAFLRDRYPHGARPAKVLCQLQLTDGDYGIEFEDRGGPIRWPVNPEHPDRMQRRLRPDFPVLSPLGEALDDAGLARDWYRWCDASRDWAAGAETVYEEDSLRSASGGFAPLHVDEFMAAYRAAGAEVSRGSRDARPRNRSFTLDVAAGGVVCSLGVELGRGLNSQECTLRVLVDGEEVAGPEPLHGMARSILRSAGLPDPWPHQPYPRPIIGSRSQLEVTAQEIVEMLGQVARDWAR</sequence>
<comment type="caution">
    <text evidence="1">The sequence shown here is derived from an EMBL/GenBank/DDBJ whole genome shotgun (WGS) entry which is preliminary data.</text>
</comment>
<accession>A0A9D2EEZ2</accession>
<evidence type="ECO:0000313" key="2">
    <source>
        <dbReference type="Proteomes" id="UP000824037"/>
    </source>
</evidence>
<reference evidence="1" key="1">
    <citation type="journal article" date="2021" name="PeerJ">
        <title>Extensive microbial diversity within the chicken gut microbiome revealed by metagenomics and culture.</title>
        <authorList>
            <person name="Gilroy R."/>
            <person name="Ravi A."/>
            <person name="Getino M."/>
            <person name="Pursley I."/>
            <person name="Horton D.L."/>
            <person name="Alikhan N.F."/>
            <person name="Baker D."/>
            <person name="Gharbi K."/>
            <person name="Hall N."/>
            <person name="Watson M."/>
            <person name="Adriaenssens E.M."/>
            <person name="Foster-Nyarko E."/>
            <person name="Jarju S."/>
            <person name="Secka A."/>
            <person name="Antonio M."/>
            <person name="Oren A."/>
            <person name="Chaudhuri R.R."/>
            <person name="La Ragione R."/>
            <person name="Hildebrand F."/>
            <person name="Pallen M.J."/>
        </authorList>
    </citation>
    <scope>NUCLEOTIDE SEQUENCE</scope>
    <source>
        <strain evidence="1">ChiGjej4B4-7305</strain>
    </source>
</reference>
<dbReference type="EMBL" id="DXBY01000172">
    <property type="protein sequence ID" value="HIZ36160.1"/>
    <property type="molecule type" value="Genomic_DNA"/>
</dbReference>
<dbReference type="AlphaFoldDB" id="A0A9D2EEZ2"/>
<gene>
    <name evidence="1" type="ORF">H9815_10305</name>
</gene>
<proteinExistence type="predicted"/>
<protein>
    <submittedName>
        <fullName evidence="1">Uncharacterized protein</fullName>
    </submittedName>
</protein>
<organism evidence="1 2">
    <name type="scientific">Candidatus Ruania gallistercoris</name>
    <dbReference type="NCBI Taxonomy" id="2838746"/>
    <lineage>
        <taxon>Bacteria</taxon>
        <taxon>Bacillati</taxon>
        <taxon>Actinomycetota</taxon>
        <taxon>Actinomycetes</taxon>
        <taxon>Micrococcales</taxon>
        <taxon>Ruaniaceae</taxon>
        <taxon>Ruania</taxon>
    </lineage>
</organism>
<name>A0A9D2EEZ2_9MICO</name>
<evidence type="ECO:0000313" key="1">
    <source>
        <dbReference type="EMBL" id="HIZ36160.1"/>
    </source>
</evidence>
<reference evidence="1" key="2">
    <citation type="submission" date="2021-04" db="EMBL/GenBank/DDBJ databases">
        <authorList>
            <person name="Gilroy R."/>
        </authorList>
    </citation>
    <scope>NUCLEOTIDE SEQUENCE</scope>
    <source>
        <strain evidence="1">ChiGjej4B4-7305</strain>
    </source>
</reference>